<dbReference type="Pfam" id="PF12675">
    <property type="entry name" value="DUF3795"/>
    <property type="match status" value="1"/>
</dbReference>
<organism evidence="1 2">
    <name type="scientific">Desulfoscipio gibsoniae DSM 7213</name>
    <dbReference type="NCBI Taxonomy" id="767817"/>
    <lineage>
        <taxon>Bacteria</taxon>
        <taxon>Bacillati</taxon>
        <taxon>Bacillota</taxon>
        <taxon>Clostridia</taxon>
        <taxon>Eubacteriales</taxon>
        <taxon>Desulfallaceae</taxon>
        <taxon>Desulfoscipio</taxon>
    </lineage>
</organism>
<keyword evidence="2" id="KW-1185">Reference proteome</keyword>
<dbReference type="STRING" id="767817.Desgi_0222"/>
<dbReference type="HOGENOM" id="CLU_168035_0_0_9"/>
<evidence type="ECO:0000313" key="1">
    <source>
        <dbReference type="EMBL" id="AGK99820.1"/>
    </source>
</evidence>
<evidence type="ECO:0000313" key="2">
    <source>
        <dbReference type="Proteomes" id="UP000013520"/>
    </source>
</evidence>
<evidence type="ECO:0008006" key="3">
    <source>
        <dbReference type="Google" id="ProtNLM"/>
    </source>
</evidence>
<dbReference type="AlphaFoldDB" id="R4KJL3"/>
<dbReference type="KEGG" id="dgi:Desgi_0222"/>
<dbReference type="Proteomes" id="UP000013520">
    <property type="component" value="Chromosome"/>
</dbReference>
<dbReference type="eggNOG" id="ENOG5030IS5">
    <property type="taxonomic scope" value="Bacteria"/>
</dbReference>
<name>R4KJL3_9FIRM</name>
<dbReference type="InterPro" id="IPR024227">
    <property type="entry name" value="DUF3795"/>
</dbReference>
<dbReference type="EMBL" id="CP003273">
    <property type="protein sequence ID" value="AGK99820.1"/>
    <property type="molecule type" value="Genomic_DNA"/>
</dbReference>
<sequence length="115" mass="12682">MSKMIAYCGLVCSNCPSFLATKNNDDAAREKTSALLAEKFGLDVKPEEINCDGCLTVGGRLLDFCRTCGIRQCCSERGLENCAICDEQPCEKLINFHEFSPDAKACFDALKREID</sequence>
<accession>R4KJL3</accession>
<gene>
    <name evidence="1" type="ORF">Desgi_0222</name>
</gene>
<protein>
    <recommendedName>
        <fullName evidence="3">DUF3795 domain-containing protein</fullName>
    </recommendedName>
</protein>
<reference evidence="1 2" key="1">
    <citation type="submission" date="2012-01" db="EMBL/GenBank/DDBJ databases">
        <title>Complete sequence of Desulfotomaculum gibsoniae DSM 7213.</title>
        <authorList>
            <consortium name="US DOE Joint Genome Institute"/>
            <person name="Lucas S."/>
            <person name="Han J."/>
            <person name="Lapidus A."/>
            <person name="Cheng J.-F."/>
            <person name="Goodwin L."/>
            <person name="Pitluck S."/>
            <person name="Peters L."/>
            <person name="Ovchinnikova G."/>
            <person name="Teshima H."/>
            <person name="Detter J.C."/>
            <person name="Han C."/>
            <person name="Tapia R."/>
            <person name="Land M."/>
            <person name="Hauser L."/>
            <person name="Kyrpides N."/>
            <person name="Ivanova N."/>
            <person name="Pagani I."/>
            <person name="Parshina S."/>
            <person name="Plugge C."/>
            <person name="Muyzer G."/>
            <person name="Kuever J."/>
            <person name="Ivanova A."/>
            <person name="Nazina T."/>
            <person name="Klenk H.-P."/>
            <person name="Brambilla E."/>
            <person name="Spring S."/>
            <person name="Stams A.F."/>
            <person name="Woyke T."/>
        </authorList>
    </citation>
    <scope>NUCLEOTIDE SEQUENCE [LARGE SCALE GENOMIC DNA]</scope>
    <source>
        <strain evidence="1 2">DSM 7213</strain>
    </source>
</reference>
<proteinExistence type="predicted"/>
<dbReference type="OrthoDB" id="9803966at2"/>
<dbReference type="RefSeq" id="WP_006523277.1">
    <property type="nucleotide sequence ID" value="NC_021184.1"/>
</dbReference>